<organism evidence="2 3">
    <name type="scientific">Candidatus Muproteobacteria bacterium RIFCSPLOWO2_01_FULL_60_18</name>
    <dbReference type="NCBI Taxonomy" id="1817768"/>
    <lineage>
        <taxon>Bacteria</taxon>
        <taxon>Pseudomonadati</taxon>
        <taxon>Pseudomonadota</taxon>
        <taxon>Candidatus Muproteobacteria</taxon>
    </lineage>
</organism>
<evidence type="ECO:0000313" key="2">
    <source>
        <dbReference type="EMBL" id="OGI49628.1"/>
    </source>
</evidence>
<dbReference type="GO" id="GO:0006313">
    <property type="term" value="P:DNA transposition"/>
    <property type="evidence" value="ECO:0007669"/>
    <property type="project" value="InterPro"/>
</dbReference>
<dbReference type="GO" id="GO:0003677">
    <property type="term" value="F:DNA binding"/>
    <property type="evidence" value="ECO:0007669"/>
    <property type="project" value="InterPro"/>
</dbReference>
<dbReference type="PANTHER" id="PTHR34322">
    <property type="entry name" value="TRANSPOSASE, Y1_TNP DOMAIN-CONTAINING"/>
    <property type="match status" value="1"/>
</dbReference>
<accession>A0A1F6TWV8</accession>
<protein>
    <recommendedName>
        <fullName evidence="1">Transposase IS200-like domain-containing protein</fullName>
    </recommendedName>
</protein>
<feature type="domain" description="Transposase IS200-like" evidence="1">
    <location>
        <begin position="9"/>
        <end position="123"/>
    </location>
</feature>
<dbReference type="EMBL" id="MFTC01000093">
    <property type="protein sequence ID" value="OGI49628.1"/>
    <property type="molecule type" value="Genomic_DNA"/>
</dbReference>
<dbReference type="Pfam" id="PF01797">
    <property type="entry name" value="Y1_Tnp"/>
    <property type="match status" value="1"/>
</dbReference>
<dbReference type="Proteomes" id="UP000179037">
    <property type="component" value="Unassembled WGS sequence"/>
</dbReference>
<evidence type="ECO:0000259" key="1">
    <source>
        <dbReference type="SMART" id="SM01321"/>
    </source>
</evidence>
<dbReference type="PANTHER" id="PTHR34322:SF2">
    <property type="entry name" value="TRANSPOSASE IS200-LIKE DOMAIN-CONTAINING PROTEIN"/>
    <property type="match status" value="1"/>
</dbReference>
<dbReference type="InterPro" id="IPR036515">
    <property type="entry name" value="Transposase_17_sf"/>
</dbReference>
<dbReference type="STRING" id="1817768.A3A87_01815"/>
<dbReference type="Gene3D" id="3.30.70.1290">
    <property type="entry name" value="Transposase IS200-like"/>
    <property type="match status" value="1"/>
</dbReference>
<dbReference type="GO" id="GO:0004803">
    <property type="term" value="F:transposase activity"/>
    <property type="evidence" value="ECO:0007669"/>
    <property type="project" value="InterPro"/>
</dbReference>
<gene>
    <name evidence="2" type="ORF">A3A87_01815</name>
</gene>
<evidence type="ECO:0000313" key="3">
    <source>
        <dbReference type="Proteomes" id="UP000179037"/>
    </source>
</evidence>
<dbReference type="SUPFAM" id="SSF143422">
    <property type="entry name" value="Transposase IS200-like"/>
    <property type="match status" value="1"/>
</dbReference>
<proteinExistence type="predicted"/>
<dbReference type="InterPro" id="IPR002686">
    <property type="entry name" value="Transposase_17"/>
</dbReference>
<name>A0A1F6TWV8_9PROT</name>
<comment type="caution">
    <text evidence="2">The sequence shown here is derived from an EMBL/GenBank/DDBJ whole genome shotgun (WGS) entry which is preliminary data.</text>
</comment>
<dbReference type="AlphaFoldDB" id="A0A1F6TWV8"/>
<sequence length="227" mass="26740">MPRLARTVCARVPHHITQRGNRREKVFFTDDDRHAYLGWLKEYAEKYEVDILAYCLMPNHIHLVAVPATEDNLQQALKPLHMRYAQRVNRAKGWKGHVWQGRFFSSALDETYLWAAVRYVERNPVRARMVRKAENYRWSSATAHCRVREDEVLTKKPSWRKLFESIGDWSAWLAQGDAPEKLEVLRRNAEKGLPCGSEKFIQRLEKLTGRALQYRPRGRPRKDDKKG</sequence>
<dbReference type="SMART" id="SM01321">
    <property type="entry name" value="Y1_Tnp"/>
    <property type="match status" value="1"/>
</dbReference>
<reference evidence="2 3" key="1">
    <citation type="journal article" date="2016" name="Nat. Commun.">
        <title>Thousands of microbial genomes shed light on interconnected biogeochemical processes in an aquifer system.</title>
        <authorList>
            <person name="Anantharaman K."/>
            <person name="Brown C.T."/>
            <person name="Hug L.A."/>
            <person name="Sharon I."/>
            <person name="Castelle C.J."/>
            <person name="Probst A.J."/>
            <person name="Thomas B.C."/>
            <person name="Singh A."/>
            <person name="Wilkins M.J."/>
            <person name="Karaoz U."/>
            <person name="Brodie E.L."/>
            <person name="Williams K.H."/>
            <person name="Hubbard S.S."/>
            <person name="Banfield J.F."/>
        </authorList>
    </citation>
    <scope>NUCLEOTIDE SEQUENCE [LARGE SCALE GENOMIC DNA]</scope>
</reference>